<dbReference type="EMBL" id="FXYD01000002">
    <property type="protein sequence ID" value="SMX36800.1"/>
    <property type="molecule type" value="Genomic_DNA"/>
</dbReference>
<dbReference type="PANTHER" id="PTHR38600:SF1">
    <property type="entry name" value="TRANSCRIPTIONAL REGULATORY PROTEIN"/>
    <property type="match status" value="1"/>
</dbReference>
<evidence type="ECO:0000313" key="2">
    <source>
        <dbReference type="EMBL" id="SMX36800.1"/>
    </source>
</evidence>
<dbReference type="SUPFAM" id="SSF46785">
    <property type="entry name" value="Winged helix' DNA-binding domain"/>
    <property type="match status" value="1"/>
</dbReference>
<dbReference type="CDD" id="cd00090">
    <property type="entry name" value="HTH_ARSR"/>
    <property type="match status" value="1"/>
</dbReference>
<dbReference type="AlphaFoldDB" id="A0A238K1M1"/>
<dbReference type="InterPro" id="IPR036390">
    <property type="entry name" value="WH_DNA-bd_sf"/>
</dbReference>
<dbReference type="PANTHER" id="PTHR38600">
    <property type="entry name" value="TRANSCRIPTIONAL REGULATORY PROTEIN"/>
    <property type="match status" value="1"/>
</dbReference>
<dbReference type="InterPro" id="IPR011991">
    <property type="entry name" value="ArsR-like_HTH"/>
</dbReference>
<dbReference type="PROSITE" id="PS50987">
    <property type="entry name" value="HTH_ARSR_2"/>
    <property type="match status" value="1"/>
</dbReference>
<protein>
    <recommendedName>
        <fullName evidence="1">HTH arsR-type domain-containing protein</fullName>
    </recommendedName>
</protein>
<accession>A0A238K1M1</accession>
<evidence type="ECO:0000313" key="3">
    <source>
        <dbReference type="Proteomes" id="UP000203464"/>
    </source>
</evidence>
<proteinExistence type="predicted"/>
<organism evidence="2 3">
    <name type="scientific">Octadecabacter ascidiaceicola</name>
    <dbReference type="NCBI Taxonomy" id="1655543"/>
    <lineage>
        <taxon>Bacteria</taxon>
        <taxon>Pseudomonadati</taxon>
        <taxon>Pseudomonadota</taxon>
        <taxon>Alphaproteobacteria</taxon>
        <taxon>Rhodobacterales</taxon>
        <taxon>Roseobacteraceae</taxon>
        <taxon>Octadecabacter</taxon>
    </lineage>
</organism>
<dbReference type="GO" id="GO:0003700">
    <property type="term" value="F:DNA-binding transcription factor activity"/>
    <property type="evidence" value="ECO:0007669"/>
    <property type="project" value="InterPro"/>
</dbReference>
<sequence length="86" mass="10194">MTIGDIVEQYSVTRTAIKKHLTILEEGGLISVRKIGRERLNSLEPLGLKRIDNWLRHFHEFWEERLNKLKEVVEAEEKARPERKSK</sequence>
<gene>
    <name evidence="2" type="ORF">OCA8868_01109</name>
</gene>
<dbReference type="Proteomes" id="UP000203464">
    <property type="component" value="Unassembled WGS sequence"/>
</dbReference>
<dbReference type="InterPro" id="IPR036388">
    <property type="entry name" value="WH-like_DNA-bd_sf"/>
</dbReference>
<evidence type="ECO:0000259" key="1">
    <source>
        <dbReference type="PROSITE" id="PS50987"/>
    </source>
</evidence>
<name>A0A238K1M1_9RHOB</name>
<keyword evidence="3" id="KW-1185">Reference proteome</keyword>
<feature type="domain" description="HTH arsR-type" evidence="1">
    <location>
        <begin position="1"/>
        <end position="73"/>
    </location>
</feature>
<dbReference type="InterPro" id="IPR001845">
    <property type="entry name" value="HTH_ArsR_DNA-bd_dom"/>
</dbReference>
<reference evidence="3" key="1">
    <citation type="submission" date="2017-05" db="EMBL/GenBank/DDBJ databases">
        <authorList>
            <person name="Rodrigo-Torres L."/>
            <person name="Arahal R. D."/>
            <person name="Lucena T."/>
        </authorList>
    </citation>
    <scope>NUCLEOTIDE SEQUENCE [LARGE SCALE GENOMIC DNA]</scope>
    <source>
        <strain evidence="3">CECT 8868</strain>
    </source>
</reference>
<dbReference type="Gene3D" id="1.10.10.10">
    <property type="entry name" value="Winged helix-like DNA-binding domain superfamily/Winged helix DNA-binding domain"/>
    <property type="match status" value="1"/>
</dbReference>